<dbReference type="AlphaFoldDB" id="A0A7J6X1U6"/>
<name>A0A7J6X1U6_THATH</name>
<accession>A0A7J6X1U6</accession>
<organism evidence="1 2">
    <name type="scientific">Thalictrum thalictroides</name>
    <name type="common">Rue-anemone</name>
    <name type="synonym">Anemone thalictroides</name>
    <dbReference type="NCBI Taxonomy" id="46969"/>
    <lineage>
        <taxon>Eukaryota</taxon>
        <taxon>Viridiplantae</taxon>
        <taxon>Streptophyta</taxon>
        <taxon>Embryophyta</taxon>
        <taxon>Tracheophyta</taxon>
        <taxon>Spermatophyta</taxon>
        <taxon>Magnoliopsida</taxon>
        <taxon>Ranunculales</taxon>
        <taxon>Ranunculaceae</taxon>
        <taxon>Thalictroideae</taxon>
        <taxon>Thalictrum</taxon>
    </lineage>
</organism>
<comment type="caution">
    <text evidence="1">The sequence shown here is derived from an EMBL/GenBank/DDBJ whole genome shotgun (WGS) entry which is preliminary data.</text>
</comment>
<dbReference type="Proteomes" id="UP000554482">
    <property type="component" value="Unassembled WGS sequence"/>
</dbReference>
<dbReference type="EMBL" id="JABWDY010006417">
    <property type="protein sequence ID" value="KAF5203696.1"/>
    <property type="molecule type" value="Genomic_DNA"/>
</dbReference>
<gene>
    <name evidence="1" type="ORF">FRX31_006717</name>
</gene>
<keyword evidence="2" id="KW-1185">Reference proteome</keyword>
<reference evidence="1 2" key="1">
    <citation type="submission" date="2020-06" db="EMBL/GenBank/DDBJ databases">
        <title>Transcriptomic and genomic resources for Thalictrum thalictroides and T. hernandezii: Facilitating candidate gene discovery in an emerging model plant lineage.</title>
        <authorList>
            <person name="Arias T."/>
            <person name="Riano-Pachon D.M."/>
            <person name="Di Stilio V.S."/>
        </authorList>
    </citation>
    <scope>NUCLEOTIDE SEQUENCE [LARGE SCALE GENOMIC DNA]</scope>
    <source>
        <strain evidence="2">cv. WT478/WT964</strain>
        <tissue evidence="1">Leaves</tissue>
    </source>
</reference>
<sequence>MHIIEELNKRDNYNNELEDVVAFFQSRVVDLTIKVIHSTGVAVHNKDCNKKLSEKTPVELLSFVTFTWEDKQKLLPHLNHYFVEPKEKTPKGNLKTLDGVMVVHQPQPGVKRRCIDLPRAEVLHTEVNGPIIFAEPLSMSKATKNASKSVGRKRTPALRYDVFFTSGTVSAPVGQQKKRKTTSTFDVLSDRQSEFFNLAFHELQNALF</sequence>
<evidence type="ECO:0000313" key="2">
    <source>
        <dbReference type="Proteomes" id="UP000554482"/>
    </source>
</evidence>
<evidence type="ECO:0000313" key="1">
    <source>
        <dbReference type="EMBL" id="KAF5203696.1"/>
    </source>
</evidence>
<proteinExistence type="predicted"/>
<protein>
    <submittedName>
        <fullName evidence="1">Uncharacterized protein</fullName>
    </submittedName>
</protein>